<feature type="transmembrane region" description="Helical" evidence="1">
    <location>
        <begin position="133"/>
        <end position="154"/>
    </location>
</feature>
<sequence>MAKSSFVGRFQDWISEWDDGKTRQTLMVVLVVLSGLLLGMLVYTIAKYVLDQLFPFPPGIYMVDAEQKAELMKTVAGQVFIIIPMTWAVGTLVGGYFATLLGKVGQFPAWLTGILLTTYFWIDLLHLPNTTTLFILCPVIVGICAFASGWLGMYMTAQKAVKSQQAEV</sequence>
<accession>A0A1G4Q3T5</accession>
<dbReference type="AlphaFoldDB" id="A0A1G4Q3T5"/>
<dbReference type="EMBL" id="FMTS01000001">
    <property type="protein sequence ID" value="SCW39091.1"/>
    <property type="molecule type" value="Genomic_DNA"/>
</dbReference>
<keyword evidence="1" id="KW-0812">Transmembrane</keyword>
<evidence type="ECO:0000256" key="1">
    <source>
        <dbReference type="SAM" id="Phobius"/>
    </source>
</evidence>
<keyword evidence="1" id="KW-0472">Membrane</keyword>
<evidence type="ECO:0000313" key="3">
    <source>
        <dbReference type="Proteomes" id="UP000199150"/>
    </source>
</evidence>
<evidence type="ECO:0000313" key="2">
    <source>
        <dbReference type="EMBL" id="SCW39091.1"/>
    </source>
</evidence>
<name>A0A1G4Q3T5_9CAUL</name>
<feature type="transmembrane region" description="Helical" evidence="1">
    <location>
        <begin position="109"/>
        <end position="127"/>
    </location>
</feature>
<proteinExistence type="predicted"/>
<dbReference type="RefSeq" id="WP_090644112.1">
    <property type="nucleotide sequence ID" value="NZ_CBCRYE010000001.1"/>
</dbReference>
<dbReference type="Proteomes" id="UP000199150">
    <property type="component" value="Unassembled WGS sequence"/>
</dbReference>
<reference evidence="3" key="1">
    <citation type="submission" date="2016-10" db="EMBL/GenBank/DDBJ databases">
        <authorList>
            <person name="Varghese N."/>
            <person name="Submissions S."/>
        </authorList>
    </citation>
    <scope>NUCLEOTIDE SEQUENCE [LARGE SCALE GENOMIC DNA]</scope>
    <source>
        <strain evidence="3">CGMCC 1.3431</strain>
    </source>
</reference>
<keyword evidence="3" id="KW-1185">Reference proteome</keyword>
<protein>
    <submittedName>
        <fullName evidence="2">Uncharacterized protein</fullName>
    </submittedName>
</protein>
<gene>
    <name evidence="2" type="ORF">SAMN02927928_0889</name>
</gene>
<feature type="transmembrane region" description="Helical" evidence="1">
    <location>
        <begin position="26"/>
        <end position="46"/>
    </location>
</feature>
<organism evidence="2 3">
    <name type="scientific">Asticcacaulis taihuensis</name>
    <dbReference type="NCBI Taxonomy" id="260084"/>
    <lineage>
        <taxon>Bacteria</taxon>
        <taxon>Pseudomonadati</taxon>
        <taxon>Pseudomonadota</taxon>
        <taxon>Alphaproteobacteria</taxon>
        <taxon>Caulobacterales</taxon>
        <taxon>Caulobacteraceae</taxon>
        <taxon>Asticcacaulis</taxon>
    </lineage>
</organism>
<dbReference type="OrthoDB" id="7172412at2"/>
<feature type="transmembrane region" description="Helical" evidence="1">
    <location>
        <begin position="75"/>
        <end position="97"/>
    </location>
</feature>
<keyword evidence="1" id="KW-1133">Transmembrane helix</keyword>